<dbReference type="PANTHER" id="PTHR30055:SF240">
    <property type="entry name" value="HTH-TYPE TRANSCRIPTIONAL REGULATOR ACRR"/>
    <property type="match status" value="1"/>
</dbReference>
<keyword evidence="2" id="KW-0805">Transcription regulation</keyword>
<dbReference type="InterPro" id="IPR036271">
    <property type="entry name" value="Tet_transcr_reg_TetR-rel_C_sf"/>
</dbReference>
<dbReference type="PROSITE" id="PS01081">
    <property type="entry name" value="HTH_TETR_1"/>
    <property type="match status" value="1"/>
</dbReference>
<dbReference type="PROSITE" id="PS50977">
    <property type="entry name" value="HTH_TETR_2"/>
    <property type="match status" value="1"/>
</dbReference>
<comment type="caution">
    <text evidence="7">The sequence shown here is derived from an EMBL/GenBank/DDBJ whole genome shotgun (WGS) entry which is preliminary data.</text>
</comment>
<feature type="DNA-binding region" description="H-T-H motif" evidence="5">
    <location>
        <begin position="33"/>
        <end position="52"/>
    </location>
</feature>
<gene>
    <name evidence="7" type="ORF">HJ583_014170</name>
</gene>
<keyword evidence="8" id="KW-1185">Reference proteome</keyword>
<name>A0ABX2IIR3_9RHOO</name>
<dbReference type="Proteomes" id="UP000778523">
    <property type="component" value="Unassembled WGS sequence"/>
</dbReference>
<accession>A0ABX2IIR3</accession>
<dbReference type="EMBL" id="JABCSC020000003">
    <property type="protein sequence ID" value="NSL56182.1"/>
    <property type="molecule type" value="Genomic_DNA"/>
</dbReference>
<dbReference type="InterPro" id="IPR009057">
    <property type="entry name" value="Homeodomain-like_sf"/>
</dbReference>
<keyword evidence="3 5" id="KW-0238">DNA-binding</keyword>
<dbReference type="InterPro" id="IPR050109">
    <property type="entry name" value="HTH-type_TetR-like_transc_reg"/>
</dbReference>
<dbReference type="InterPro" id="IPR013572">
    <property type="entry name" value="Tscrpt_reg_MAATS_C"/>
</dbReference>
<evidence type="ECO:0000313" key="7">
    <source>
        <dbReference type="EMBL" id="NSL56182.1"/>
    </source>
</evidence>
<dbReference type="RefSeq" id="WP_170022507.1">
    <property type="nucleotide sequence ID" value="NZ_JABCSC020000003.1"/>
</dbReference>
<dbReference type="PRINTS" id="PR00455">
    <property type="entry name" value="HTHTETR"/>
</dbReference>
<keyword evidence="4" id="KW-0804">Transcription</keyword>
<feature type="domain" description="HTH tetR-type" evidence="6">
    <location>
        <begin position="10"/>
        <end position="70"/>
    </location>
</feature>
<dbReference type="Gene3D" id="1.10.357.10">
    <property type="entry name" value="Tetracycline Repressor, domain 2"/>
    <property type="match status" value="1"/>
</dbReference>
<reference evidence="7 8" key="1">
    <citation type="submission" date="2020-06" db="EMBL/GenBank/DDBJ databases">
        <title>Draft genome of Uliginosibacterium sp. IMCC34675.</title>
        <authorList>
            <person name="Song J."/>
        </authorList>
    </citation>
    <scope>NUCLEOTIDE SEQUENCE [LARGE SCALE GENOMIC DNA]</scope>
    <source>
        <strain evidence="7 8">IMCC34675</strain>
    </source>
</reference>
<sequence>MARKTKEEAQATRELLLDTAEQLFSTHGVSHTSLNDIARAASLTRGAVYWHFDNKADLLKALWERVALPLQQGLEAVDREQASNPRARIVQKACWMADHIGADAHMLAIMNILMLRCEFTAETEGARAHFREVREECLAGMTDEFRTAIAQQQLPLTLDAERSALGLFGLVDGLCFHWLIDRERFCIQACTRAAVEAYLSGLECTR</sequence>
<evidence type="ECO:0000256" key="2">
    <source>
        <dbReference type="ARBA" id="ARBA00023015"/>
    </source>
</evidence>
<evidence type="ECO:0000313" key="8">
    <source>
        <dbReference type="Proteomes" id="UP000778523"/>
    </source>
</evidence>
<dbReference type="Pfam" id="PF00440">
    <property type="entry name" value="TetR_N"/>
    <property type="match status" value="1"/>
</dbReference>
<dbReference type="Pfam" id="PF08361">
    <property type="entry name" value="TetR_C_2"/>
    <property type="match status" value="1"/>
</dbReference>
<dbReference type="SUPFAM" id="SSF48498">
    <property type="entry name" value="Tetracyclin repressor-like, C-terminal domain"/>
    <property type="match status" value="1"/>
</dbReference>
<evidence type="ECO:0000256" key="1">
    <source>
        <dbReference type="ARBA" id="ARBA00022491"/>
    </source>
</evidence>
<protein>
    <submittedName>
        <fullName evidence="7">TetR family transcriptional regulator</fullName>
    </submittedName>
</protein>
<proteinExistence type="predicted"/>
<dbReference type="InterPro" id="IPR023772">
    <property type="entry name" value="DNA-bd_HTH_TetR-type_CS"/>
</dbReference>
<evidence type="ECO:0000256" key="4">
    <source>
        <dbReference type="ARBA" id="ARBA00023163"/>
    </source>
</evidence>
<dbReference type="InterPro" id="IPR001647">
    <property type="entry name" value="HTH_TetR"/>
</dbReference>
<evidence type="ECO:0000256" key="5">
    <source>
        <dbReference type="PROSITE-ProRule" id="PRU00335"/>
    </source>
</evidence>
<evidence type="ECO:0000259" key="6">
    <source>
        <dbReference type="PROSITE" id="PS50977"/>
    </source>
</evidence>
<keyword evidence="1" id="KW-0678">Repressor</keyword>
<dbReference type="PANTHER" id="PTHR30055">
    <property type="entry name" value="HTH-TYPE TRANSCRIPTIONAL REGULATOR RUTR"/>
    <property type="match status" value="1"/>
</dbReference>
<dbReference type="SUPFAM" id="SSF46689">
    <property type="entry name" value="Homeodomain-like"/>
    <property type="match status" value="1"/>
</dbReference>
<evidence type="ECO:0000256" key="3">
    <source>
        <dbReference type="ARBA" id="ARBA00023125"/>
    </source>
</evidence>
<organism evidence="7 8">
    <name type="scientific">Uliginosibacterium aquaticum</name>
    <dbReference type="NCBI Taxonomy" id="2731212"/>
    <lineage>
        <taxon>Bacteria</taxon>
        <taxon>Pseudomonadati</taxon>
        <taxon>Pseudomonadota</taxon>
        <taxon>Betaproteobacteria</taxon>
        <taxon>Rhodocyclales</taxon>
        <taxon>Zoogloeaceae</taxon>
        <taxon>Uliginosibacterium</taxon>
    </lineage>
</organism>